<dbReference type="Pfam" id="PF01155">
    <property type="entry name" value="HypA"/>
    <property type="match status" value="1"/>
</dbReference>
<dbReference type="GO" id="GO:0008270">
    <property type="term" value="F:zinc ion binding"/>
    <property type="evidence" value="ECO:0007669"/>
    <property type="project" value="UniProtKB-UniRule"/>
</dbReference>
<evidence type="ECO:0000256" key="3">
    <source>
        <dbReference type="ARBA" id="ARBA00022833"/>
    </source>
</evidence>
<dbReference type="GO" id="GO:0051604">
    <property type="term" value="P:protein maturation"/>
    <property type="evidence" value="ECO:0007669"/>
    <property type="project" value="InterPro"/>
</dbReference>
<keyword evidence="2 4" id="KW-0479">Metal-binding</keyword>
<reference evidence="5 6" key="1">
    <citation type="submission" date="2017-11" db="EMBL/GenBank/DDBJ databases">
        <title>Isolation and Characterization of Family Methanocellaceae Species from Potential Methane Hydrate Area Offshore Southwestern Taiwan.</title>
        <authorList>
            <person name="Zhang W.-L."/>
            <person name="Chen W.-C."/>
            <person name="Lai M.-C."/>
            <person name="Chen S.-C."/>
        </authorList>
    </citation>
    <scope>NUCLEOTIDE SEQUENCE [LARGE SCALE GENOMIC DNA]</scope>
    <source>
        <strain evidence="5 6">CWC-04</strain>
    </source>
</reference>
<protein>
    <recommendedName>
        <fullName evidence="4">Hydrogenase maturation factor HypA</fullName>
    </recommendedName>
</protein>
<feature type="binding site" evidence="4">
    <location>
        <position position="2"/>
    </location>
    <ligand>
        <name>Ni(2+)</name>
        <dbReference type="ChEBI" id="CHEBI:49786"/>
    </ligand>
</feature>
<dbReference type="NCBIfam" id="TIGR00100">
    <property type="entry name" value="hypA"/>
    <property type="match status" value="1"/>
</dbReference>
<evidence type="ECO:0000313" key="5">
    <source>
        <dbReference type="EMBL" id="MCD1294451.1"/>
    </source>
</evidence>
<dbReference type="PANTHER" id="PTHR34535:SF3">
    <property type="entry name" value="HYDROGENASE MATURATION FACTOR HYPA"/>
    <property type="match status" value="1"/>
</dbReference>
<dbReference type="PIRSF" id="PIRSF004761">
    <property type="entry name" value="Hydrgn_mat_HypA"/>
    <property type="match status" value="1"/>
</dbReference>
<comment type="function">
    <text evidence="4">Involved in the maturation of [NiFe] hydrogenases. Required for nickel insertion into the metal center of the hydrogenase.</text>
</comment>
<keyword evidence="1 4" id="KW-0533">Nickel</keyword>
<dbReference type="PANTHER" id="PTHR34535">
    <property type="entry name" value="HYDROGENASE MATURATION FACTOR HYPA"/>
    <property type="match status" value="1"/>
</dbReference>
<organism evidence="5 6">
    <name type="scientific">Methanooceanicella nereidis</name>
    <dbReference type="NCBI Taxonomy" id="2052831"/>
    <lineage>
        <taxon>Archaea</taxon>
        <taxon>Methanobacteriati</taxon>
        <taxon>Methanobacteriota</taxon>
        <taxon>Stenosarchaea group</taxon>
        <taxon>Methanomicrobia</taxon>
        <taxon>Methanocellales</taxon>
        <taxon>Methanocellaceae</taxon>
        <taxon>Methanooceanicella</taxon>
    </lineage>
</organism>
<feature type="binding site" evidence="4">
    <location>
        <position position="93"/>
    </location>
    <ligand>
        <name>Zn(2+)</name>
        <dbReference type="ChEBI" id="CHEBI:29105"/>
    </ligand>
</feature>
<comment type="caution">
    <text evidence="5">The sequence shown here is derived from an EMBL/GenBank/DDBJ whole genome shotgun (WGS) entry which is preliminary data.</text>
</comment>
<accession>A0AAP2RBD7</accession>
<keyword evidence="3 4" id="KW-0862">Zinc</keyword>
<dbReference type="RefSeq" id="WP_230741278.1">
    <property type="nucleotide sequence ID" value="NZ_PGCK01000003.1"/>
</dbReference>
<dbReference type="EMBL" id="PGCK01000003">
    <property type="protein sequence ID" value="MCD1294451.1"/>
    <property type="molecule type" value="Genomic_DNA"/>
</dbReference>
<gene>
    <name evidence="4 5" type="primary">hypA</name>
    <name evidence="5" type="ORF">CUJ83_05485</name>
</gene>
<evidence type="ECO:0000256" key="1">
    <source>
        <dbReference type="ARBA" id="ARBA00022596"/>
    </source>
</evidence>
<dbReference type="HAMAP" id="MF_00213">
    <property type="entry name" value="HypA_HybF"/>
    <property type="match status" value="1"/>
</dbReference>
<dbReference type="GO" id="GO:0016151">
    <property type="term" value="F:nickel cation binding"/>
    <property type="evidence" value="ECO:0007669"/>
    <property type="project" value="UniProtKB-UniRule"/>
</dbReference>
<keyword evidence="6" id="KW-1185">Reference proteome</keyword>
<feature type="binding site" evidence="4">
    <location>
        <position position="76"/>
    </location>
    <ligand>
        <name>Zn(2+)</name>
        <dbReference type="ChEBI" id="CHEBI:29105"/>
    </ligand>
</feature>
<evidence type="ECO:0000256" key="2">
    <source>
        <dbReference type="ARBA" id="ARBA00022723"/>
    </source>
</evidence>
<feature type="binding site" evidence="4">
    <location>
        <position position="73"/>
    </location>
    <ligand>
        <name>Zn(2+)</name>
        <dbReference type="ChEBI" id="CHEBI:29105"/>
    </ligand>
</feature>
<sequence>MHELSIATDLINAAIATAQQNNAKQVLSVTVEVGEMAMVNPEQLIFMYEVLTEENMLKGSKLNLVKVPAVAKCESCGYEGPVEDKYTCSCPKCSKTLKLIAGRDISLKNMEIEV</sequence>
<evidence type="ECO:0000313" key="6">
    <source>
        <dbReference type="Proteomes" id="UP001320159"/>
    </source>
</evidence>
<dbReference type="AlphaFoldDB" id="A0AAP2RBD7"/>
<proteinExistence type="inferred from homology"/>
<dbReference type="Gene3D" id="3.30.2320.80">
    <property type="match status" value="1"/>
</dbReference>
<name>A0AAP2RBD7_9EURY</name>
<evidence type="ECO:0000256" key="4">
    <source>
        <dbReference type="HAMAP-Rule" id="MF_00213"/>
    </source>
</evidence>
<dbReference type="InterPro" id="IPR000688">
    <property type="entry name" value="HypA/HybF"/>
</dbReference>
<comment type="similarity">
    <text evidence="4">Belongs to the HypA/HybF family.</text>
</comment>
<feature type="binding site" evidence="4">
    <location>
        <position position="90"/>
    </location>
    <ligand>
        <name>Zn(2+)</name>
        <dbReference type="ChEBI" id="CHEBI:29105"/>
    </ligand>
</feature>
<dbReference type="Proteomes" id="UP001320159">
    <property type="component" value="Unassembled WGS sequence"/>
</dbReference>